<accession>A0AA36XLR5</accession>
<name>A0AA36XLR5_9NEIS</name>
<protein>
    <submittedName>
        <fullName evidence="1">Uncharacterized protein</fullName>
    </submittedName>
</protein>
<organism evidence="1 2">
    <name type="scientific">Neisseria macacae ATCC 33926</name>
    <dbReference type="NCBI Taxonomy" id="997348"/>
    <lineage>
        <taxon>Bacteria</taxon>
        <taxon>Pseudomonadati</taxon>
        <taxon>Pseudomonadota</taxon>
        <taxon>Betaproteobacteria</taxon>
        <taxon>Neisseriales</taxon>
        <taxon>Neisseriaceae</taxon>
        <taxon>Neisseria</taxon>
    </lineage>
</organism>
<proteinExistence type="predicted"/>
<comment type="caution">
    <text evidence="1">The sequence shown here is derived from an EMBL/GenBank/DDBJ whole genome shotgun (WGS) entry which is preliminary data.</text>
</comment>
<sequence length="75" mass="8561">MLVKVSGRLKFDNPKDRLPFSDNLRQQIFNKRRSAQTATKRSNIPKMLGLNLTYALCSRSRAVMCCLRVLCSQTA</sequence>
<dbReference type="AlphaFoldDB" id="A0AA36XLR5"/>
<evidence type="ECO:0000313" key="1">
    <source>
        <dbReference type="EMBL" id="EGQ78131.1"/>
    </source>
</evidence>
<gene>
    <name evidence="1" type="ORF">HMPREF9418_0356</name>
</gene>
<dbReference type="EMBL" id="AFQE01000022">
    <property type="protein sequence ID" value="EGQ78131.1"/>
    <property type="molecule type" value="Genomic_DNA"/>
</dbReference>
<dbReference type="Proteomes" id="UP000004982">
    <property type="component" value="Unassembled WGS sequence"/>
</dbReference>
<evidence type="ECO:0000313" key="2">
    <source>
        <dbReference type="Proteomes" id="UP000004982"/>
    </source>
</evidence>
<reference evidence="1 2" key="1">
    <citation type="submission" date="2011-05" db="EMBL/GenBank/DDBJ databases">
        <authorList>
            <person name="Muzny D."/>
            <person name="Qin X."/>
            <person name="Deng J."/>
            <person name="Jiang H."/>
            <person name="Liu Y."/>
            <person name="Qu J."/>
            <person name="Song X.-Z."/>
            <person name="Zhang L."/>
            <person name="Thornton R."/>
            <person name="Coyle M."/>
            <person name="Francisco L."/>
            <person name="Jackson L."/>
            <person name="Javaid M."/>
            <person name="Korchina V."/>
            <person name="Kovar C."/>
            <person name="Mata R."/>
            <person name="Mathew T."/>
            <person name="Ngo R."/>
            <person name="Nguyen L."/>
            <person name="Nguyen N."/>
            <person name="Okwuonu G."/>
            <person name="Ongeri F."/>
            <person name="Pham C."/>
            <person name="Simmons D."/>
            <person name="Wilczek-Boney K."/>
            <person name="Hale W."/>
            <person name="Jakkamsetti A."/>
            <person name="Pham P."/>
            <person name="Ruth R."/>
            <person name="San Lucas F."/>
            <person name="Warren J."/>
            <person name="Zhang J."/>
            <person name="Zhao Z."/>
            <person name="Zhou C."/>
            <person name="Zhu D."/>
            <person name="Lee S."/>
            <person name="Bess C."/>
            <person name="Blankenburg K."/>
            <person name="Forbes L."/>
            <person name="Fu Q."/>
            <person name="Gubbala S."/>
            <person name="Hirani K."/>
            <person name="Jayaseelan J.C."/>
            <person name="Lara F."/>
            <person name="Munidasa M."/>
            <person name="Palculict T."/>
            <person name="Patil S."/>
            <person name="Pu L.-L."/>
            <person name="Saada N."/>
            <person name="Tang L."/>
            <person name="Weissenberger G."/>
            <person name="Zhu Y."/>
            <person name="Hemphill L."/>
            <person name="Shang Y."/>
            <person name="Youmans B."/>
            <person name="Ayvaz T."/>
            <person name="Ross M."/>
            <person name="Santibanez J."/>
            <person name="Aqrawi P."/>
            <person name="Gross S."/>
            <person name="Joshi V."/>
            <person name="Fowler G."/>
            <person name="Nazareth L."/>
            <person name="Reid J."/>
            <person name="Worley K."/>
            <person name="Petrosino J."/>
            <person name="Highlander S."/>
            <person name="Gibbs R."/>
        </authorList>
    </citation>
    <scope>NUCLEOTIDE SEQUENCE [LARGE SCALE GENOMIC DNA]</scope>
    <source>
        <strain evidence="1 2">ATCC 33926</strain>
    </source>
</reference>